<dbReference type="PANTHER" id="PTHR37469">
    <property type="entry name" value="CELLOBIONIC ACID PHOSPHORYLASE-RELATED"/>
    <property type="match status" value="1"/>
</dbReference>
<evidence type="ECO:0008006" key="3">
    <source>
        <dbReference type="Google" id="ProtNLM"/>
    </source>
</evidence>
<reference evidence="1 2" key="1">
    <citation type="submission" date="2018-03" db="EMBL/GenBank/DDBJ databases">
        <title>Genomic Encyclopedia of Archaeal and Bacterial Type Strains, Phase II (KMG-II): from individual species to whole genera.</title>
        <authorList>
            <person name="Goeker M."/>
        </authorList>
    </citation>
    <scope>NUCLEOTIDE SEQUENCE [LARGE SCALE GENOMIC DNA]</scope>
    <source>
        <strain evidence="1 2">DSM 45211</strain>
    </source>
</reference>
<name>A0A2P8DYB4_9ACTN</name>
<dbReference type="Gene3D" id="1.50.10.10">
    <property type="match status" value="1"/>
</dbReference>
<dbReference type="PANTHER" id="PTHR37469:SF2">
    <property type="entry name" value="CELLOBIONIC ACID PHOSPHORYLASE"/>
    <property type="match status" value="1"/>
</dbReference>
<comment type="caution">
    <text evidence="1">The sequence shown here is derived from an EMBL/GenBank/DDBJ whole genome shotgun (WGS) entry which is preliminary data.</text>
</comment>
<dbReference type="SUPFAM" id="SSF48208">
    <property type="entry name" value="Six-hairpin glycosidases"/>
    <property type="match status" value="1"/>
</dbReference>
<dbReference type="RefSeq" id="WP_106538175.1">
    <property type="nucleotide sequence ID" value="NZ_PYGE01000011.1"/>
</dbReference>
<sequence length="726" mass="78873">MGRWAENSFWSDLVERLAAQDTTTNRQRATYDDAAGGWRQRRSADKACMPVLLQGRRLVADVTDRGLSLLPIGLAGRFDVEVGFRVDGRSTSDDALALIARPGESVLEGHGWAVHTRVAPEAAVVVVVLRLTSSVAVTPYVRWVPGTRRGLFLRPADFEQDREIERNNSSIPDPPAAVDEPAAGLAVLGWDGPEREQRLCGTTMLASRHYPPDAVHQLELAAVTGTEVRIALGVGPAPDLVPSMPGETELAHWERVAGRLSVDVADPDISRQTRHSVHNSLFSRSTTTGGREIFVHGRRDRGYAQASHLHQSYQMHLPALAAGEGASVRSELLAYAELQRDDGWIEAAPRPASGWSRYVGRYTDAHLLLAIRRYLSWTGDVRLLDEKVESTFDPVSRRMAERVERAATDLLESRVRSVLPPCGWADAWNPRVLAQGQISAAAVLALRAWSQVCGHLGDEPAARRWAGAAAELAEATRNAFYDPATGLVAEHLFADGVTGGAPDDFWSPTQIWAALAGIVPDRRGLDHVREACLGHGLAVVPETAFEHEYVAASTDSTDSLPVESTATWLLARWPELTHLYALAEIEAGDPDAALAAVAGQLPARLHELDPACAPYYYAEKYLHPGTRPWLCTWAGDPSLIEVVLTGFLGVQPTLDGLRVQPSLPAGWRGTTMSARFVWRSRPYELTYVPGLDPGTLLVDGVPQAAGTVIEPPPEPERTVGSLLTGT</sequence>
<protein>
    <recommendedName>
        <fullName evidence="3">Alpha-L-rhamnosidase six-hairpin glycosidase domain-containing protein</fullName>
    </recommendedName>
</protein>
<proteinExistence type="predicted"/>
<evidence type="ECO:0000313" key="1">
    <source>
        <dbReference type="EMBL" id="PSL02177.1"/>
    </source>
</evidence>
<dbReference type="InterPro" id="IPR008928">
    <property type="entry name" value="6-hairpin_glycosidase_sf"/>
</dbReference>
<dbReference type="OrthoDB" id="9769991at2"/>
<dbReference type="GO" id="GO:0005975">
    <property type="term" value="P:carbohydrate metabolic process"/>
    <property type="evidence" value="ECO:0007669"/>
    <property type="project" value="InterPro"/>
</dbReference>
<dbReference type="InterPro" id="IPR012341">
    <property type="entry name" value="6hp_glycosidase-like_sf"/>
</dbReference>
<dbReference type="Gene3D" id="2.60.420.10">
    <property type="entry name" value="Maltose phosphorylase, domain 3"/>
    <property type="match status" value="1"/>
</dbReference>
<gene>
    <name evidence="1" type="ORF">CLV30_111132</name>
</gene>
<dbReference type="EMBL" id="PYGE01000011">
    <property type="protein sequence ID" value="PSL02177.1"/>
    <property type="molecule type" value="Genomic_DNA"/>
</dbReference>
<accession>A0A2P8DYB4</accession>
<evidence type="ECO:0000313" key="2">
    <source>
        <dbReference type="Proteomes" id="UP000243528"/>
    </source>
</evidence>
<organism evidence="1 2">
    <name type="scientific">Haloactinopolyspora alba</name>
    <dbReference type="NCBI Taxonomy" id="648780"/>
    <lineage>
        <taxon>Bacteria</taxon>
        <taxon>Bacillati</taxon>
        <taxon>Actinomycetota</taxon>
        <taxon>Actinomycetes</taxon>
        <taxon>Jiangellales</taxon>
        <taxon>Jiangellaceae</taxon>
        <taxon>Haloactinopolyspora</taxon>
    </lineage>
</organism>
<dbReference type="Proteomes" id="UP000243528">
    <property type="component" value="Unassembled WGS sequence"/>
</dbReference>
<keyword evidence="2" id="KW-1185">Reference proteome</keyword>
<dbReference type="AlphaFoldDB" id="A0A2P8DYB4"/>
<dbReference type="InterPro" id="IPR052047">
    <property type="entry name" value="GH94_Enzymes"/>
</dbReference>